<dbReference type="Proteomes" id="UP000198287">
    <property type="component" value="Unassembled WGS sequence"/>
</dbReference>
<evidence type="ECO:0000313" key="7">
    <source>
        <dbReference type="EMBL" id="OXA64054.1"/>
    </source>
</evidence>
<proteinExistence type="inferred from homology"/>
<dbReference type="SUPFAM" id="SSF53474">
    <property type="entry name" value="alpha/beta-Hydrolases"/>
    <property type="match status" value="1"/>
</dbReference>
<sequence>MRLNSPLFLGILPIFILLSNFARGDALNSLPPKTVPTTTQITNSSNIFQNEIYEINSYSQLNQNLSEDVRFCLFSDPDNPDVYQLLQIDQLSTPLPCWNPTLPVKILIHGFLTNISSRFPENVKNAYLKKQKDHGHAKLYNIVVVDWSKLAGDWIGDYLSSINHVVPVGKTIGLFITRLLSNHKIGSYSQIHVIGHSLGAHVSGAAGGYVIEHGGKIGRISGLDPAGPLFYVKAGISQGRQLRNDDAKFVDVHHCNMGMLGTSDSVGTVQWYLNELPISREIQIQPQCETLILLDIECSHAYCPKFWALSILERRTGVTADGRMAVFGEDMNVT</sequence>
<gene>
    <name evidence="7" type="ORF">Fcan01_00904</name>
</gene>
<evidence type="ECO:0000313" key="8">
    <source>
        <dbReference type="Proteomes" id="UP000198287"/>
    </source>
</evidence>
<feature type="domain" description="Lipase" evidence="6">
    <location>
        <begin position="62"/>
        <end position="293"/>
    </location>
</feature>
<dbReference type="AlphaFoldDB" id="A0A226F3Q7"/>
<evidence type="ECO:0000256" key="5">
    <source>
        <dbReference type="SAM" id="SignalP"/>
    </source>
</evidence>
<accession>A0A226F3Q7</accession>
<dbReference type="InterPro" id="IPR013818">
    <property type="entry name" value="Lipase"/>
</dbReference>
<dbReference type="PANTHER" id="PTHR11610">
    <property type="entry name" value="LIPASE"/>
    <property type="match status" value="1"/>
</dbReference>
<dbReference type="InterPro" id="IPR029058">
    <property type="entry name" value="AB_hydrolase_fold"/>
</dbReference>
<reference evidence="7 8" key="1">
    <citation type="submission" date="2015-12" db="EMBL/GenBank/DDBJ databases">
        <title>The genome of Folsomia candida.</title>
        <authorList>
            <person name="Faddeeva A."/>
            <person name="Derks M.F."/>
            <person name="Anvar Y."/>
            <person name="Smit S."/>
            <person name="Van Straalen N."/>
            <person name="Roelofs D."/>
        </authorList>
    </citation>
    <scope>NUCLEOTIDE SEQUENCE [LARGE SCALE GENOMIC DNA]</scope>
    <source>
        <strain evidence="7 8">VU population</strain>
        <tissue evidence="7">Whole body</tissue>
    </source>
</reference>
<keyword evidence="3" id="KW-0964">Secreted</keyword>
<dbReference type="Pfam" id="PF00151">
    <property type="entry name" value="Lipase"/>
    <property type="match status" value="1"/>
</dbReference>
<protein>
    <submittedName>
        <fullName evidence="7">Pancreatic lipase-related protein 2</fullName>
    </submittedName>
</protein>
<dbReference type="EMBL" id="LNIX01000001">
    <property type="protein sequence ID" value="OXA64054.1"/>
    <property type="molecule type" value="Genomic_DNA"/>
</dbReference>
<feature type="signal peptide" evidence="5">
    <location>
        <begin position="1"/>
        <end position="26"/>
    </location>
</feature>
<comment type="subcellular location">
    <subcellularLocation>
        <location evidence="1">Secreted</location>
    </subcellularLocation>
</comment>
<evidence type="ECO:0000256" key="3">
    <source>
        <dbReference type="ARBA" id="ARBA00022525"/>
    </source>
</evidence>
<dbReference type="PANTHER" id="PTHR11610:SF173">
    <property type="entry name" value="LIPASE DOMAIN-CONTAINING PROTEIN-RELATED"/>
    <property type="match status" value="1"/>
</dbReference>
<evidence type="ECO:0000256" key="1">
    <source>
        <dbReference type="ARBA" id="ARBA00004613"/>
    </source>
</evidence>
<feature type="chain" id="PRO_5012601404" evidence="5">
    <location>
        <begin position="27"/>
        <end position="334"/>
    </location>
</feature>
<keyword evidence="5" id="KW-0732">Signal</keyword>
<comment type="similarity">
    <text evidence="2 4">Belongs to the AB hydrolase superfamily. Lipase family.</text>
</comment>
<organism evidence="7 8">
    <name type="scientific">Folsomia candida</name>
    <name type="common">Springtail</name>
    <dbReference type="NCBI Taxonomy" id="158441"/>
    <lineage>
        <taxon>Eukaryota</taxon>
        <taxon>Metazoa</taxon>
        <taxon>Ecdysozoa</taxon>
        <taxon>Arthropoda</taxon>
        <taxon>Hexapoda</taxon>
        <taxon>Collembola</taxon>
        <taxon>Entomobryomorpha</taxon>
        <taxon>Isotomoidea</taxon>
        <taxon>Isotomidae</taxon>
        <taxon>Proisotominae</taxon>
        <taxon>Folsomia</taxon>
    </lineage>
</organism>
<dbReference type="STRING" id="158441.A0A226F3Q7"/>
<dbReference type="OrthoDB" id="199913at2759"/>
<comment type="caution">
    <text evidence="7">The sequence shown here is derived from an EMBL/GenBank/DDBJ whole genome shotgun (WGS) entry which is preliminary data.</text>
</comment>
<name>A0A226F3Q7_FOLCA</name>
<dbReference type="GO" id="GO:0005615">
    <property type="term" value="C:extracellular space"/>
    <property type="evidence" value="ECO:0007669"/>
    <property type="project" value="TreeGrafter"/>
</dbReference>
<keyword evidence="8" id="KW-1185">Reference proteome</keyword>
<dbReference type="Gene3D" id="3.40.50.1820">
    <property type="entry name" value="alpha/beta hydrolase"/>
    <property type="match status" value="1"/>
</dbReference>
<evidence type="ECO:0000256" key="4">
    <source>
        <dbReference type="RuleBase" id="RU004262"/>
    </source>
</evidence>
<dbReference type="InterPro" id="IPR000734">
    <property type="entry name" value="TAG_lipase"/>
</dbReference>
<evidence type="ECO:0000256" key="2">
    <source>
        <dbReference type="ARBA" id="ARBA00010701"/>
    </source>
</evidence>
<evidence type="ECO:0000259" key="6">
    <source>
        <dbReference type="Pfam" id="PF00151"/>
    </source>
</evidence>
<dbReference type="GO" id="GO:0017171">
    <property type="term" value="F:serine hydrolase activity"/>
    <property type="evidence" value="ECO:0007669"/>
    <property type="project" value="TreeGrafter"/>
</dbReference>
<dbReference type="GO" id="GO:0016298">
    <property type="term" value="F:lipase activity"/>
    <property type="evidence" value="ECO:0007669"/>
    <property type="project" value="InterPro"/>
</dbReference>
<dbReference type="GO" id="GO:0016042">
    <property type="term" value="P:lipid catabolic process"/>
    <property type="evidence" value="ECO:0007669"/>
    <property type="project" value="TreeGrafter"/>
</dbReference>